<keyword evidence="1 4" id="KW-0732">Signal</keyword>
<name>Q4T2H2_TETNG</name>
<protein>
    <submittedName>
        <fullName evidence="6">(spotted green pufferfish) hypothetical protein</fullName>
    </submittedName>
</protein>
<dbReference type="InterPro" id="IPR055356">
    <property type="entry name" value="ZP-N"/>
</dbReference>
<dbReference type="Pfam" id="PF00100">
    <property type="entry name" value="Zona_pellucida"/>
    <property type="match status" value="1"/>
</dbReference>
<keyword evidence="2" id="KW-1015">Disulfide bond</keyword>
<feature type="signal peptide" evidence="4">
    <location>
        <begin position="1"/>
        <end position="19"/>
    </location>
</feature>
<organism evidence="6">
    <name type="scientific">Tetraodon nigroviridis</name>
    <name type="common">Spotted green pufferfish</name>
    <name type="synonym">Chelonodon nigroviridis</name>
    <dbReference type="NCBI Taxonomy" id="99883"/>
    <lineage>
        <taxon>Eukaryota</taxon>
        <taxon>Metazoa</taxon>
        <taxon>Chordata</taxon>
        <taxon>Craniata</taxon>
        <taxon>Vertebrata</taxon>
        <taxon>Euteleostomi</taxon>
        <taxon>Actinopterygii</taxon>
        <taxon>Neopterygii</taxon>
        <taxon>Teleostei</taxon>
        <taxon>Neoteleostei</taxon>
        <taxon>Acanthomorphata</taxon>
        <taxon>Eupercaria</taxon>
        <taxon>Tetraodontiformes</taxon>
        <taxon>Tetradontoidea</taxon>
        <taxon>Tetraodontidae</taxon>
        <taxon>Tetraodon</taxon>
    </lineage>
</organism>
<dbReference type="InterPro" id="IPR055355">
    <property type="entry name" value="ZP-C"/>
</dbReference>
<feature type="domain" description="ZP" evidence="5">
    <location>
        <begin position="473"/>
        <end position="730"/>
    </location>
</feature>
<sequence>MASTLVLLLHLLLVSLGSASHNFGGLVTYSYKGKNPDGSFNVEMRTKDTFDGCSHSHYWACPSSQCGYEYNKRTGTIDSSTNSPLYTRQWCETESVSTRRLWSDKPFSMWASSCCWISTRNAVYSWTLMTSLDLGVRSDTKAPNKSPDIAILPFIRVPQNCPRRYELMAFDPDGDQVRCRYGTLRSVECSQCDKPYGFTLDEDSCTLTYQYSYSHTSVYAFEMVVEDFPRRYINLRYSDGSQTFKVPRSSSRKKRGYYYWPSPMNQTTTVQNTTWDLTTAQNTTWNPTTAQTTTSTAEATTWNPTTAEASTMTTSGAPTTTMTTLGAPTTSPSIYASPLSKLPLQFSFLVDPTVPSCLEGDYLPKLVDPTPTNKATIEAAANTEMQITVRGQARYSVINDLLVTGPLNITSTRISGAEFAIKWTPTLDELWDFYPICFAIESTSGSRIYHSEMRCVLVKVVKEVRKKVQTSVNCTETAMIVTVDKSTFPRIHEDHLRLNDAANMACRLTSNSTHVIGTIPLNACGTEVQEDTENLIFSNEITTFDNITDVITRKHLLEVQFSCQYRKRQNMSLAFRIHRDNVTVMEKGFGTFNSTDFAVLTTIRYSCPDHGGPQLVPSGRYEIGTRSLPADRGHHDGHINTDALRGCPAAAAPWSRTSPTYTPTYTIIKDGCNMDSTVITHPRSHPREFRFSLEAFKFIGLHDQVYISCQVMMCRAGDPNTRCSRGCIRPVQRILWKREAASETGRHFISQGPLRFLGSAESSPGPALNLNLVFVAGCLLVALAMISALVAYKTKMSRVRYQPLPTQESDTAQ</sequence>
<dbReference type="AlphaFoldDB" id="Q4T2H2"/>
<dbReference type="Gene3D" id="2.60.40.4100">
    <property type="entry name" value="Zona pellucida, ZP-C domain"/>
    <property type="match status" value="1"/>
</dbReference>
<reference evidence="6" key="1">
    <citation type="journal article" date="2004" name="Nature">
        <title>Genome duplication in the teleost fish Tetraodon nigroviridis reveals the early vertebrate proto-karyotype.</title>
        <authorList>
            <person name="Jaillon O."/>
            <person name="Aury J.-M."/>
            <person name="Brunet F."/>
            <person name="Petit J.-L."/>
            <person name="Stange-Thomann N."/>
            <person name="Mauceli E."/>
            <person name="Bouneau L."/>
            <person name="Fischer C."/>
            <person name="Ozouf-Costaz C."/>
            <person name="Bernot A."/>
            <person name="Nicaud S."/>
            <person name="Jaffe D."/>
            <person name="Fisher S."/>
            <person name="Lutfalla G."/>
            <person name="Dossat C."/>
            <person name="Segurens B."/>
            <person name="Dasilva C."/>
            <person name="Salanoubat M."/>
            <person name="Levy M."/>
            <person name="Boudet N."/>
            <person name="Castellano S."/>
            <person name="Anthouard V."/>
            <person name="Jubin C."/>
            <person name="Castelli V."/>
            <person name="Katinka M."/>
            <person name="Vacherie B."/>
            <person name="Biemont C."/>
            <person name="Skalli Z."/>
            <person name="Cattolico L."/>
            <person name="Poulain J."/>
            <person name="De Berardinis V."/>
            <person name="Cruaud C."/>
            <person name="Duprat S."/>
            <person name="Brottier P."/>
            <person name="Coutanceau J.-P."/>
            <person name="Gouzy J."/>
            <person name="Parra G."/>
            <person name="Lardier G."/>
            <person name="Chapple C."/>
            <person name="McKernan K.J."/>
            <person name="McEwan P."/>
            <person name="Bosak S."/>
            <person name="Kellis M."/>
            <person name="Volff J.-N."/>
            <person name="Guigo R."/>
            <person name="Zody M.C."/>
            <person name="Mesirov J."/>
            <person name="Lindblad-Toh K."/>
            <person name="Birren B."/>
            <person name="Nusbaum C."/>
            <person name="Kahn D."/>
            <person name="Robinson-Rechavi M."/>
            <person name="Laudet V."/>
            <person name="Schachter V."/>
            <person name="Quetier F."/>
            <person name="Saurin W."/>
            <person name="Scarpelli C."/>
            <person name="Wincker P."/>
            <person name="Lander E.S."/>
            <person name="Weissenbach J."/>
            <person name="Roest Crollius H."/>
        </authorList>
    </citation>
    <scope>NUCLEOTIDE SEQUENCE [LARGE SCALE GENOMIC DNA]</scope>
</reference>
<keyword evidence="3" id="KW-1133">Transmembrane helix</keyword>
<dbReference type="InterPro" id="IPR042235">
    <property type="entry name" value="ZP-C_dom"/>
</dbReference>
<dbReference type="KEGG" id="tng:GSTEN00008342G001"/>
<keyword evidence="3" id="KW-0812">Transmembrane</keyword>
<feature type="chain" id="PRO_5004244250" evidence="4">
    <location>
        <begin position="20"/>
        <end position="813"/>
    </location>
</feature>
<accession>Q4T2H2</accession>
<dbReference type="EMBL" id="CAAE01010273">
    <property type="protein sequence ID" value="CAF92910.1"/>
    <property type="molecule type" value="Genomic_DNA"/>
</dbReference>
<dbReference type="PROSITE" id="PS51034">
    <property type="entry name" value="ZP_2"/>
    <property type="match status" value="1"/>
</dbReference>
<comment type="caution">
    <text evidence="6">The sequence shown here is derived from an EMBL/GenBank/DDBJ whole genome shotgun (WGS) entry which is preliminary data.</text>
</comment>
<dbReference type="PANTHER" id="PTHR14002">
    <property type="entry name" value="ENDOGLIN/TGF-BETA RECEPTOR TYPE III"/>
    <property type="match status" value="1"/>
</dbReference>
<evidence type="ECO:0000256" key="4">
    <source>
        <dbReference type="SAM" id="SignalP"/>
    </source>
</evidence>
<evidence type="ECO:0000256" key="1">
    <source>
        <dbReference type="ARBA" id="ARBA00022729"/>
    </source>
</evidence>
<dbReference type="PANTHER" id="PTHR14002:SF59">
    <property type="entry name" value="CUB AND ZONA PELLUCIDA-LIKE DOMAIN-CONTAINING PROTEIN 1-RELATED"/>
    <property type="match status" value="1"/>
</dbReference>
<proteinExistence type="predicted"/>
<evidence type="ECO:0000256" key="2">
    <source>
        <dbReference type="ARBA" id="ARBA00023157"/>
    </source>
</evidence>
<evidence type="ECO:0000256" key="3">
    <source>
        <dbReference type="SAM" id="Phobius"/>
    </source>
</evidence>
<evidence type="ECO:0000313" key="6">
    <source>
        <dbReference type="EMBL" id="CAF92910.1"/>
    </source>
</evidence>
<feature type="transmembrane region" description="Helical" evidence="3">
    <location>
        <begin position="772"/>
        <end position="792"/>
    </location>
</feature>
<reference evidence="6" key="2">
    <citation type="submission" date="2004-02" db="EMBL/GenBank/DDBJ databases">
        <authorList>
            <consortium name="Genoscope"/>
            <consortium name="Whitehead Institute Centre for Genome Research"/>
        </authorList>
    </citation>
    <scope>NUCLEOTIDE SEQUENCE</scope>
</reference>
<dbReference type="Pfam" id="PF23344">
    <property type="entry name" value="ZP-N"/>
    <property type="match status" value="1"/>
</dbReference>
<dbReference type="InterPro" id="IPR001507">
    <property type="entry name" value="ZP_dom"/>
</dbReference>
<dbReference type="OrthoDB" id="10063988at2759"/>
<keyword evidence="3" id="KW-0472">Membrane</keyword>
<dbReference type="SMART" id="SM00241">
    <property type="entry name" value="ZP"/>
    <property type="match status" value="1"/>
</dbReference>
<gene>
    <name evidence="6" type="ORF">GSTENG00008342001</name>
</gene>
<dbReference type="Gene3D" id="2.60.40.3210">
    <property type="entry name" value="Zona pellucida, ZP-N domain"/>
    <property type="match status" value="1"/>
</dbReference>
<evidence type="ECO:0000259" key="5">
    <source>
        <dbReference type="PROSITE" id="PS51034"/>
    </source>
</evidence>